<evidence type="ECO:0000259" key="1">
    <source>
        <dbReference type="Pfam" id="PF13280"/>
    </source>
</evidence>
<evidence type="ECO:0000313" key="2">
    <source>
        <dbReference type="EMBL" id="CAJ1002642.1"/>
    </source>
</evidence>
<dbReference type="KEGG" id="bayd:BSPP4475_09970"/>
<dbReference type="EMBL" id="OY569118">
    <property type="protein sequence ID" value="CAJ1002642.1"/>
    <property type="molecule type" value="Genomic_DNA"/>
</dbReference>
<reference evidence="2" key="1">
    <citation type="submission" date="2023-07" db="EMBL/GenBank/DDBJ databases">
        <authorList>
            <person name="Ivanov I."/>
            <person name="Teneva D."/>
            <person name="Stoikov I."/>
        </authorList>
    </citation>
    <scope>NUCLEOTIDE SEQUENCE</scope>
    <source>
        <strain evidence="2">4475</strain>
    </source>
</reference>
<accession>A0AA48M9C0</accession>
<evidence type="ECO:0000313" key="3">
    <source>
        <dbReference type="Proteomes" id="UP001189619"/>
    </source>
</evidence>
<dbReference type="Pfam" id="PF13280">
    <property type="entry name" value="WYL"/>
    <property type="match status" value="1"/>
</dbReference>
<gene>
    <name evidence="2" type="ORF">BSPP4475_09970</name>
</gene>
<dbReference type="Proteomes" id="UP001189619">
    <property type="component" value="Chromosome"/>
</dbReference>
<keyword evidence="3" id="KW-1185">Reference proteome</keyword>
<organism evidence="2 3">
    <name type="scientific">Brevibacillus aydinogluensis</name>
    <dbReference type="NCBI Taxonomy" id="927786"/>
    <lineage>
        <taxon>Bacteria</taxon>
        <taxon>Bacillati</taxon>
        <taxon>Bacillota</taxon>
        <taxon>Bacilli</taxon>
        <taxon>Bacillales</taxon>
        <taxon>Paenibacillaceae</taxon>
        <taxon>Brevibacillus</taxon>
    </lineage>
</organism>
<dbReference type="AlphaFoldDB" id="A0AA48M9C0"/>
<protein>
    <submittedName>
        <fullName evidence="2">WYL domain-containing protein</fullName>
    </submittedName>
</protein>
<dbReference type="RefSeq" id="WP_171564793.1">
    <property type="nucleotide sequence ID" value="NZ_JAUSVZ010000005.1"/>
</dbReference>
<proteinExistence type="predicted"/>
<name>A0AA48M9C0_9BACL</name>
<dbReference type="InterPro" id="IPR026881">
    <property type="entry name" value="WYL_dom"/>
</dbReference>
<feature type="domain" description="WYL" evidence="1">
    <location>
        <begin position="5"/>
        <end position="62"/>
    </location>
</feature>
<sequence>MIGYLQRYMNSGQLVEIIYLDRHGRTSKRTVRIHEISRGRVKAYCFARRAFRIFSVDNILAAVPVVKQRAAGY</sequence>